<feature type="region of interest" description="Disordered" evidence="1">
    <location>
        <begin position="56"/>
        <end position="87"/>
    </location>
</feature>
<evidence type="ECO:0000256" key="1">
    <source>
        <dbReference type="SAM" id="MobiDB-lite"/>
    </source>
</evidence>
<evidence type="ECO:0000313" key="3">
    <source>
        <dbReference type="Proteomes" id="UP000198755"/>
    </source>
</evidence>
<sequence length="124" mass="13113">MTDKPIPPPDDPAAPVKRVMAAPTPEGILAMFAAITGKDPTPEERAAIEARFARLNADKPRGSGPATVKPPSAAPAAPATREKTNAEMTQEEYLAKLLSNPRFRLAPYPAAGFIIGAARRSKPD</sequence>
<proteinExistence type="predicted"/>
<name>A0A1I4BSP6_9HYPH</name>
<accession>A0A1I4BSP6</accession>
<dbReference type="EMBL" id="FOSN01000016">
    <property type="protein sequence ID" value="SFK71822.1"/>
    <property type="molecule type" value="Genomic_DNA"/>
</dbReference>
<gene>
    <name evidence="2" type="ORF">SAMN05444581_11666</name>
</gene>
<evidence type="ECO:0000313" key="2">
    <source>
        <dbReference type="EMBL" id="SFK71822.1"/>
    </source>
</evidence>
<keyword evidence="3" id="KW-1185">Reference proteome</keyword>
<dbReference type="RefSeq" id="WP_091685359.1">
    <property type="nucleotide sequence ID" value="NZ_FOSN01000016.1"/>
</dbReference>
<organism evidence="2 3">
    <name type="scientific">Methylocapsa palsarum</name>
    <dbReference type="NCBI Taxonomy" id="1612308"/>
    <lineage>
        <taxon>Bacteria</taxon>
        <taxon>Pseudomonadati</taxon>
        <taxon>Pseudomonadota</taxon>
        <taxon>Alphaproteobacteria</taxon>
        <taxon>Hyphomicrobiales</taxon>
        <taxon>Beijerinckiaceae</taxon>
        <taxon>Methylocapsa</taxon>
    </lineage>
</organism>
<dbReference type="Proteomes" id="UP000198755">
    <property type="component" value="Unassembled WGS sequence"/>
</dbReference>
<feature type="compositionally biased region" description="Low complexity" evidence="1">
    <location>
        <begin position="65"/>
        <end position="79"/>
    </location>
</feature>
<reference evidence="2 3" key="1">
    <citation type="submission" date="2016-10" db="EMBL/GenBank/DDBJ databases">
        <authorList>
            <person name="de Groot N.N."/>
        </authorList>
    </citation>
    <scope>NUCLEOTIDE SEQUENCE [LARGE SCALE GENOMIC DNA]</scope>
    <source>
        <strain evidence="2 3">NE2</strain>
    </source>
</reference>
<protein>
    <submittedName>
        <fullName evidence="2">Uncharacterized protein</fullName>
    </submittedName>
</protein>
<dbReference type="AlphaFoldDB" id="A0A1I4BSP6"/>